<dbReference type="STRING" id="178035.A0A154PJN7"/>
<dbReference type="PANTHER" id="PTHR10972:SF200">
    <property type="entry name" value="OXYSTEROL-BINDING PROTEIN-RELATED PROTEIN 9"/>
    <property type="match status" value="1"/>
</dbReference>
<dbReference type="PROSITE" id="PS50003">
    <property type="entry name" value="PH_DOMAIN"/>
    <property type="match status" value="1"/>
</dbReference>
<dbReference type="SUPFAM" id="SSF144000">
    <property type="entry name" value="Oxysterol-binding protein-like"/>
    <property type="match status" value="1"/>
</dbReference>
<protein>
    <recommendedName>
        <fullName evidence="5">Oxysterol-binding protein</fullName>
    </recommendedName>
</protein>
<dbReference type="InterPro" id="IPR037239">
    <property type="entry name" value="OSBP_sf"/>
</dbReference>
<gene>
    <name evidence="8" type="ORF">WN55_03544</name>
</gene>
<organism evidence="8 9">
    <name type="scientific">Dufourea novaeangliae</name>
    <name type="common">Sweat bee</name>
    <dbReference type="NCBI Taxonomy" id="178035"/>
    <lineage>
        <taxon>Eukaryota</taxon>
        <taxon>Metazoa</taxon>
        <taxon>Ecdysozoa</taxon>
        <taxon>Arthropoda</taxon>
        <taxon>Hexapoda</taxon>
        <taxon>Insecta</taxon>
        <taxon>Pterygota</taxon>
        <taxon>Neoptera</taxon>
        <taxon>Endopterygota</taxon>
        <taxon>Hymenoptera</taxon>
        <taxon>Apocrita</taxon>
        <taxon>Aculeata</taxon>
        <taxon>Apoidea</taxon>
        <taxon>Anthophila</taxon>
        <taxon>Halictidae</taxon>
        <taxon>Rophitinae</taxon>
        <taxon>Dufourea</taxon>
    </lineage>
</organism>
<keyword evidence="2 5" id="KW-0445">Lipid transport</keyword>
<dbReference type="PROSITE" id="PS01013">
    <property type="entry name" value="OSBP"/>
    <property type="match status" value="1"/>
</dbReference>
<evidence type="ECO:0000313" key="8">
    <source>
        <dbReference type="EMBL" id="KZC11704.1"/>
    </source>
</evidence>
<dbReference type="Pfam" id="PF01237">
    <property type="entry name" value="Oxysterol_BP"/>
    <property type="match status" value="1"/>
</dbReference>
<evidence type="ECO:0000256" key="3">
    <source>
        <dbReference type="ARBA" id="ARBA00023121"/>
    </source>
</evidence>
<proteinExistence type="inferred from homology"/>
<keyword evidence="3" id="KW-0446">Lipid-binding</keyword>
<dbReference type="FunFam" id="2.40.160.120:FF:000014">
    <property type="entry name" value="Oxysterol-binding protein"/>
    <property type="match status" value="1"/>
</dbReference>
<evidence type="ECO:0000256" key="5">
    <source>
        <dbReference type="RuleBase" id="RU003845"/>
    </source>
</evidence>
<reference evidence="8 9" key="1">
    <citation type="submission" date="2015-07" db="EMBL/GenBank/DDBJ databases">
        <title>The genome of Dufourea novaeangliae.</title>
        <authorList>
            <person name="Pan H."/>
            <person name="Kapheim K."/>
        </authorList>
    </citation>
    <scope>NUCLEOTIDE SEQUENCE [LARGE SCALE GENOMIC DNA]</scope>
    <source>
        <strain evidence="8">0120121106</strain>
        <tissue evidence="8">Whole body</tissue>
    </source>
</reference>
<dbReference type="FunFam" id="2.30.29.30:FF:000089">
    <property type="entry name" value="Oxysterol-binding protein"/>
    <property type="match status" value="1"/>
</dbReference>
<dbReference type="FunFam" id="1.10.287.2720:FF:000001">
    <property type="entry name" value="Oxysterol-binding OBPalpha"/>
    <property type="match status" value="1"/>
</dbReference>
<evidence type="ECO:0000259" key="7">
    <source>
        <dbReference type="PROSITE" id="PS50003"/>
    </source>
</evidence>
<dbReference type="OrthoDB" id="14833at2759"/>
<dbReference type="CDD" id="cd13290">
    <property type="entry name" value="PH_ORP9"/>
    <property type="match status" value="1"/>
</dbReference>
<comment type="similarity">
    <text evidence="4">Belongs to the OSBP family.</text>
</comment>
<keyword evidence="9" id="KW-1185">Reference proteome</keyword>
<dbReference type="SUPFAM" id="SSF50729">
    <property type="entry name" value="PH domain-like"/>
    <property type="match status" value="1"/>
</dbReference>
<evidence type="ECO:0000256" key="1">
    <source>
        <dbReference type="ARBA" id="ARBA00022448"/>
    </source>
</evidence>
<dbReference type="PANTHER" id="PTHR10972">
    <property type="entry name" value="OXYSTEROL-BINDING PROTEIN-RELATED"/>
    <property type="match status" value="1"/>
</dbReference>
<dbReference type="InterPro" id="IPR000648">
    <property type="entry name" value="Oxysterol-bd"/>
</dbReference>
<dbReference type="FunFam" id="3.30.70.3490:FF:000001">
    <property type="entry name" value="Oxysterol-binding protein"/>
    <property type="match status" value="1"/>
</dbReference>
<dbReference type="GO" id="GO:0032934">
    <property type="term" value="F:sterol binding"/>
    <property type="evidence" value="ECO:0007669"/>
    <property type="project" value="TreeGrafter"/>
</dbReference>
<dbReference type="GO" id="GO:0006869">
    <property type="term" value="P:lipid transport"/>
    <property type="evidence" value="ECO:0007669"/>
    <property type="project" value="UniProtKB-KW"/>
</dbReference>
<dbReference type="InterPro" id="IPR018494">
    <property type="entry name" value="Oxysterol-bd_CS"/>
</dbReference>
<dbReference type="InterPro" id="IPR001849">
    <property type="entry name" value="PH_domain"/>
</dbReference>
<dbReference type="Gene3D" id="1.10.287.2720">
    <property type="match status" value="1"/>
</dbReference>
<dbReference type="Gene3D" id="2.30.29.30">
    <property type="entry name" value="Pleckstrin-homology domain (PH domain)/Phosphotyrosine-binding domain (PTB)"/>
    <property type="match status" value="1"/>
</dbReference>
<feature type="domain" description="PH" evidence="7">
    <location>
        <begin position="1"/>
        <end position="100"/>
    </location>
</feature>
<feature type="compositionally biased region" description="Polar residues" evidence="6">
    <location>
        <begin position="289"/>
        <end position="299"/>
    </location>
</feature>
<evidence type="ECO:0000256" key="4">
    <source>
        <dbReference type="RuleBase" id="RU003844"/>
    </source>
</evidence>
<dbReference type="Proteomes" id="UP000076502">
    <property type="component" value="Unassembled WGS sequence"/>
</dbReference>
<dbReference type="Gene3D" id="2.40.160.120">
    <property type="match status" value="1"/>
</dbReference>
<dbReference type="InterPro" id="IPR011993">
    <property type="entry name" value="PH-like_dom_sf"/>
</dbReference>
<evidence type="ECO:0000256" key="2">
    <source>
        <dbReference type="ARBA" id="ARBA00023055"/>
    </source>
</evidence>
<accession>A0A154PJN7</accession>
<dbReference type="Pfam" id="PF00169">
    <property type="entry name" value="PH"/>
    <property type="match status" value="1"/>
</dbReference>
<dbReference type="Gene3D" id="3.30.70.3490">
    <property type="match status" value="1"/>
</dbReference>
<dbReference type="AlphaFoldDB" id="A0A154PJN7"/>
<dbReference type="GO" id="GO:0005794">
    <property type="term" value="C:Golgi apparatus"/>
    <property type="evidence" value="ECO:0007669"/>
    <property type="project" value="TreeGrafter"/>
</dbReference>
<feature type="region of interest" description="Disordered" evidence="6">
    <location>
        <begin position="283"/>
        <end position="318"/>
    </location>
</feature>
<evidence type="ECO:0000313" key="9">
    <source>
        <dbReference type="Proteomes" id="UP000076502"/>
    </source>
</evidence>
<evidence type="ECO:0000256" key="6">
    <source>
        <dbReference type="SAM" id="MobiDB-lite"/>
    </source>
</evidence>
<sequence>MEGSLSKWTNVVNGWQYRWFVLDDNAGLLSYYTSKEKMMRGARRGCVRLRDAIIGIDDEDDSTFTITTSSYKDDPKTFHFQTRNAEERERWIRALEDTILRHSHARWDPKKSPPRQDFDRKVAEADAYLQLLIDQIKVIETKQTSAATEDEEKQQKYAAILLQANAMLNSVKHTIVQLQIAKNTAIPVNGIYRGPTDSIHVSSPLSHGNYSDITYKNILMKSILVATRQPEATVQTGIELAVVDRDLPVPQFSYSSSDEDDDYYDAADEISHPSAVQNHIIVRRRDSEQLQTHSDTSSSENRKQNPLPPIKGDGSVDYDAGILEKDNMQGADSKTLYEEESETEMDSMESHGSVVTHLLSQVKIGMDLTKVALPTFILERRSLLEMYADYFTHPDQFISIADMPTPRDRMVQVVRWYLCSFHAGRKSGVAKKPYNPILGEMFKCHWDIPNDTVDSAIDSKLVAEGPVPWCNENQLSFIAEQVSHHPPISAFYAEHYTKRISFGAHVWTKSKFLGLSIGVHNVGKGWVNVLQYGEEYVLTFPNGYGRSILTVPWIELGGTATIHCAQTGFQATVEFLTKPFYGGKRNRISCHITQPGDKKPFISINGEWNGAMEAKWIDGRTEIFADVRELHTQRKLVKPVCEQEEHESRKVWRDVTVGLRINDMEKATAAKCTIEQKQREEARIRKENNMNWQTKLFKETKDGGWVYVKPLADRLHSSPDQAAAT</sequence>
<keyword evidence="1 5" id="KW-0813">Transport</keyword>
<dbReference type="GO" id="GO:0005829">
    <property type="term" value="C:cytosol"/>
    <property type="evidence" value="ECO:0007669"/>
    <property type="project" value="TreeGrafter"/>
</dbReference>
<dbReference type="GO" id="GO:0016020">
    <property type="term" value="C:membrane"/>
    <property type="evidence" value="ECO:0007669"/>
    <property type="project" value="TreeGrafter"/>
</dbReference>
<dbReference type="EMBL" id="KQ434926">
    <property type="protein sequence ID" value="KZC11704.1"/>
    <property type="molecule type" value="Genomic_DNA"/>
</dbReference>
<name>A0A154PJN7_DUFNO</name>
<dbReference type="SMART" id="SM00233">
    <property type="entry name" value="PH"/>
    <property type="match status" value="1"/>
</dbReference>